<evidence type="ECO:0000313" key="2">
    <source>
        <dbReference type="EMBL" id="APT92140.1"/>
    </source>
</evidence>
<sequence length="165" mass="18434">MATAAAVSNYILGKLAPGRSLDVVKLQKLLYFCQGWSLAIYGKPLFPEDFEAWRRGPVVKEIYKQHRQMYQVPQGFLFGNASCAEDLEGETTSLTEEERKVVELVVNDYGSLNTFALVDLSHIEGGPWSAVHRADGTPAQISKEAIKAYFDKELARVRRTGQLLP</sequence>
<dbReference type="InterPro" id="IPR025272">
    <property type="entry name" value="SocA_Panacea"/>
</dbReference>
<feature type="domain" description="Antitoxin SocA-like Panacea" evidence="1">
    <location>
        <begin position="26"/>
        <end position="128"/>
    </location>
</feature>
<name>A0A1L7D226_9CORY</name>
<proteinExistence type="predicted"/>
<gene>
    <name evidence="2" type="ORF">CPHO_03705</name>
</gene>
<evidence type="ECO:0000313" key="3">
    <source>
        <dbReference type="Proteomes" id="UP000185491"/>
    </source>
</evidence>
<organism evidence="2 3">
    <name type="scientific">Corynebacterium phocae</name>
    <dbReference type="NCBI Taxonomy" id="161895"/>
    <lineage>
        <taxon>Bacteria</taxon>
        <taxon>Bacillati</taxon>
        <taxon>Actinomycetota</taxon>
        <taxon>Actinomycetes</taxon>
        <taxon>Mycobacteriales</taxon>
        <taxon>Corynebacteriaceae</taxon>
        <taxon>Corynebacterium</taxon>
    </lineage>
</organism>
<dbReference type="RefSeq" id="WP_075733315.1">
    <property type="nucleotide sequence ID" value="NZ_CP009249.1"/>
</dbReference>
<dbReference type="KEGG" id="cpho:CPHO_03705"/>
<protein>
    <recommendedName>
        <fullName evidence="1">Antitoxin SocA-like Panacea domain-containing protein</fullName>
    </recommendedName>
</protein>
<dbReference type="AlphaFoldDB" id="A0A1L7D226"/>
<reference evidence="2 3" key="1">
    <citation type="submission" date="2014-08" db="EMBL/GenBank/DDBJ databases">
        <title>Complete genome sequence of Corynebacterium phocae M408/89/1(T)(=DSM 44612(T)), isolated from the common seal (Phoca vitulina).</title>
        <authorList>
            <person name="Ruckert C."/>
            <person name="Albersmeier A."/>
            <person name="Winkler A."/>
            <person name="Kalinowski J."/>
        </authorList>
    </citation>
    <scope>NUCLEOTIDE SEQUENCE [LARGE SCALE GENOMIC DNA]</scope>
    <source>
        <strain evidence="2 3">M408/89/1</strain>
    </source>
</reference>
<dbReference type="Proteomes" id="UP000185491">
    <property type="component" value="Chromosome"/>
</dbReference>
<dbReference type="OrthoDB" id="9799173at2"/>
<keyword evidence="3" id="KW-1185">Reference proteome</keyword>
<evidence type="ECO:0000259" key="1">
    <source>
        <dbReference type="Pfam" id="PF13274"/>
    </source>
</evidence>
<dbReference type="Pfam" id="PF13274">
    <property type="entry name" value="SocA_Panacea"/>
    <property type="match status" value="1"/>
</dbReference>
<accession>A0A1L7D226</accession>
<dbReference type="EMBL" id="CP009249">
    <property type="protein sequence ID" value="APT92140.1"/>
    <property type="molecule type" value="Genomic_DNA"/>
</dbReference>